<feature type="transmembrane region" description="Helical" evidence="2">
    <location>
        <begin position="316"/>
        <end position="340"/>
    </location>
</feature>
<comment type="caution">
    <text evidence="4">The sequence shown here is derived from an EMBL/GenBank/DDBJ whole genome shotgun (WGS) entry which is preliminary data.</text>
</comment>
<protein>
    <submittedName>
        <fullName evidence="4">TRAP transporter, 4TM/12TM fusion protein</fullName>
    </submittedName>
</protein>
<keyword evidence="2" id="KW-1133">Transmembrane helix</keyword>
<proteinExistence type="predicted"/>
<dbReference type="NCBIfam" id="TIGR02123">
    <property type="entry name" value="TRAP_fused"/>
    <property type="match status" value="1"/>
</dbReference>
<feature type="transmembrane region" description="Helical" evidence="2">
    <location>
        <begin position="367"/>
        <end position="386"/>
    </location>
</feature>
<dbReference type="PANTHER" id="PTHR43849">
    <property type="entry name" value="BLL3936 PROTEIN"/>
    <property type="match status" value="1"/>
</dbReference>
<dbReference type="GO" id="GO:0005886">
    <property type="term" value="C:plasma membrane"/>
    <property type="evidence" value="ECO:0007669"/>
    <property type="project" value="UniProtKB-SubCell"/>
</dbReference>
<feature type="transmembrane region" description="Helical" evidence="2">
    <location>
        <begin position="100"/>
        <end position="118"/>
    </location>
</feature>
<dbReference type="GO" id="GO:0022857">
    <property type="term" value="F:transmembrane transporter activity"/>
    <property type="evidence" value="ECO:0007669"/>
    <property type="project" value="UniProtKB-UniRule"/>
</dbReference>
<feature type="transmembrane region" description="Helical" evidence="2">
    <location>
        <begin position="606"/>
        <end position="624"/>
    </location>
</feature>
<organism evidence="4 5">
    <name type="scientific">Wenxinia marina DSM 24838</name>
    <dbReference type="NCBI Taxonomy" id="1123501"/>
    <lineage>
        <taxon>Bacteria</taxon>
        <taxon>Pseudomonadati</taxon>
        <taxon>Pseudomonadota</taxon>
        <taxon>Alphaproteobacteria</taxon>
        <taxon>Rhodobacterales</taxon>
        <taxon>Roseobacteraceae</taxon>
        <taxon>Wenxinia</taxon>
    </lineage>
</organism>
<sequence>MSDLGTTEAQASRVAGAEEEGDAGRIRRLSGLSRGIGQAAFVLPVLAAALWAVEAQHYVGVLIFNEQFLAAMLGLGLAATFLNVKARTAEPGDRVPVHDWILAAGALVVTGYVVVNFRTLVHELSSLEPLRIGLGVLAVALIAEATRRLIGWTLVVVALFFILYARFGDLMPGVFAVPPSSWERIAVYVYLDTNSILGTPLNVAANTIATFILFGAILKAVKGDTFITDLAMLGMGRFRGGPAKVSVGASTLFGTVSGSAVSNVAIVGPISIPMMEKAGYPRQHAAAIEAVASTGGQIMPPVMGITAFLMADFLSIPYSTVVLAALLPAILYYVAVFVQVDLEAAARGLKGVPREALPRWAPTLRRLHLLLVPLAVLIWTIMFAYWSPGRAGLAAAGTALVMGLITPSARPGLRVLWNAVVSTGQTVANILVLTAIAGVVIGAIQLSGLGFSMSSILLALAGDEVILILVMTGLVCVILGMALPTAVIYTMLAVLVAPALVQLGVDRLAAHMFIFYMGMLSMITPPVCFATFTAASIARAPFWPTAIAGMRYGIAAYLLPFVFPWSPGLLMQGGPVQVALAFGTACIGVAAIAAGLVGFLFRPLGLVPRALFIALGLAAMLSPFVGTATLIANVVGLAGLALMTAGTWIAARRDGPAPATTTTVTGRTT</sequence>
<reference evidence="4 5" key="1">
    <citation type="submission" date="2013-01" db="EMBL/GenBank/DDBJ databases">
        <authorList>
            <person name="Fiebig A."/>
            <person name="Goeker M."/>
            <person name="Klenk H.-P.P."/>
        </authorList>
    </citation>
    <scope>NUCLEOTIDE SEQUENCE [LARGE SCALE GENOMIC DNA]</scope>
    <source>
        <strain evidence="4 5">DSM 24838</strain>
    </source>
</reference>
<keyword evidence="2" id="KW-0472">Membrane</keyword>
<keyword evidence="1" id="KW-0813">Transport</keyword>
<feature type="transmembrane region" description="Helical" evidence="2">
    <location>
        <begin position="630"/>
        <end position="651"/>
    </location>
</feature>
<feature type="transmembrane region" description="Helical" evidence="2">
    <location>
        <begin position="430"/>
        <end position="450"/>
    </location>
</feature>
<comment type="subcellular location">
    <subcellularLocation>
        <location evidence="1">Cell inner membrane</location>
        <topology evidence="1">Multi-pass membrane protein</topology>
    </subcellularLocation>
</comment>
<dbReference type="InterPro" id="IPR011853">
    <property type="entry name" value="TRAP_DctM-Dct_fused"/>
</dbReference>
<keyword evidence="1" id="KW-0997">Cell inner membrane</keyword>
<feature type="transmembrane region" description="Helical" evidence="2">
    <location>
        <begin position="549"/>
        <end position="566"/>
    </location>
</feature>
<keyword evidence="1" id="KW-1003">Cell membrane</keyword>
<feature type="domain" description="TRAP C4-dicarboxylate transport system permease DctM subunit" evidence="3">
    <location>
        <begin position="138"/>
        <end position="572"/>
    </location>
</feature>
<gene>
    <name evidence="4" type="ORF">Wenmar_03126</name>
</gene>
<accession>A0A0D0Q754</accession>
<dbReference type="RefSeq" id="WP_018303119.1">
    <property type="nucleotide sequence ID" value="NZ_KB902290.1"/>
</dbReference>
<dbReference type="OrthoDB" id="9759894at2"/>
<feature type="transmembrane region" description="Helical" evidence="2">
    <location>
        <begin position="59"/>
        <end position="79"/>
    </location>
</feature>
<keyword evidence="2" id="KW-0812">Transmembrane</keyword>
<keyword evidence="5" id="KW-1185">Reference proteome</keyword>
<feature type="transmembrane region" description="Helical" evidence="2">
    <location>
        <begin position="456"/>
        <end position="479"/>
    </location>
</feature>
<dbReference type="AlphaFoldDB" id="A0A0D0Q754"/>
<dbReference type="InterPro" id="IPR010656">
    <property type="entry name" value="DctM"/>
</dbReference>
<dbReference type="STRING" id="1123501.Wenmar_03126"/>
<dbReference type="Proteomes" id="UP000035100">
    <property type="component" value="Unassembled WGS sequence"/>
</dbReference>
<evidence type="ECO:0000256" key="1">
    <source>
        <dbReference type="RuleBase" id="RU369079"/>
    </source>
</evidence>
<comment type="function">
    <text evidence="1">Part of the tripartite ATP-independent periplasmic (TRAP) transport system.</text>
</comment>
<feature type="transmembrane region" description="Helical" evidence="2">
    <location>
        <begin position="242"/>
        <end position="266"/>
    </location>
</feature>
<evidence type="ECO:0000313" key="4">
    <source>
        <dbReference type="EMBL" id="KIQ68287.1"/>
    </source>
</evidence>
<feature type="transmembrane region" description="Helical" evidence="2">
    <location>
        <begin position="35"/>
        <end position="53"/>
    </location>
</feature>
<dbReference type="PANTHER" id="PTHR43849:SF2">
    <property type="entry name" value="BLL3936 PROTEIN"/>
    <property type="match status" value="1"/>
</dbReference>
<dbReference type="PATRIC" id="fig|1123501.6.peg.3246"/>
<evidence type="ECO:0000259" key="3">
    <source>
        <dbReference type="Pfam" id="PF06808"/>
    </source>
</evidence>
<feature type="transmembrane region" description="Helical" evidence="2">
    <location>
        <begin position="578"/>
        <end position="601"/>
    </location>
</feature>
<dbReference type="eggNOG" id="COG4666">
    <property type="taxonomic scope" value="Bacteria"/>
</dbReference>
<feature type="transmembrane region" description="Helical" evidence="2">
    <location>
        <begin position="486"/>
        <end position="505"/>
    </location>
</feature>
<dbReference type="EMBL" id="AONG01000015">
    <property type="protein sequence ID" value="KIQ68287.1"/>
    <property type="molecule type" value="Genomic_DNA"/>
</dbReference>
<name>A0A0D0Q754_9RHOB</name>
<feature type="transmembrane region" description="Helical" evidence="2">
    <location>
        <begin position="203"/>
        <end position="221"/>
    </location>
</feature>
<feature type="transmembrane region" description="Helical" evidence="2">
    <location>
        <begin position="511"/>
        <end position="537"/>
    </location>
</feature>
<feature type="transmembrane region" description="Helical" evidence="2">
    <location>
        <begin position="149"/>
        <end position="167"/>
    </location>
</feature>
<evidence type="ECO:0000256" key="2">
    <source>
        <dbReference type="SAM" id="Phobius"/>
    </source>
</evidence>
<evidence type="ECO:0000313" key="5">
    <source>
        <dbReference type="Proteomes" id="UP000035100"/>
    </source>
</evidence>
<feature type="transmembrane region" description="Helical" evidence="2">
    <location>
        <begin position="392"/>
        <end position="409"/>
    </location>
</feature>
<dbReference type="Pfam" id="PF06808">
    <property type="entry name" value="DctM"/>
    <property type="match status" value="1"/>
</dbReference>